<sequence>MSAAFVKCLRGRIYSNNNHCIKMNQNILKSAVIKTIQSVRGVKKFQFPITFENIVFPANNEFKLPPMPSKPEYNSELGERKFKETKRMIEARGVEEIHTELIHKQFGLAAVSGGFISSKDFTFIMERVNKNLIKNQFAIWRVDAPWLPRTKKAQGSKLGGGKGSISMYVTPVRANRIILEVGGYITELEARAFLSYIAERFTFPVEFVSHDMLEERRRNEQEIIEKNQNKFSWDNVIKWNMQNANSWLSQYDIIWKGKYK</sequence>
<evidence type="ECO:0000313" key="6">
    <source>
        <dbReference type="Proteomes" id="UP000035680"/>
    </source>
</evidence>
<dbReference type="SUPFAM" id="SSF54686">
    <property type="entry name" value="Ribosomal protein L16p/L10e"/>
    <property type="match status" value="1"/>
</dbReference>
<organism evidence="6 7">
    <name type="scientific">Strongyloides venezuelensis</name>
    <name type="common">Threadworm</name>
    <dbReference type="NCBI Taxonomy" id="75913"/>
    <lineage>
        <taxon>Eukaryota</taxon>
        <taxon>Metazoa</taxon>
        <taxon>Ecdysozoa</taxon>
        <taxon>Nematoda</taxon>
        <taxon>Chromadorea</taxon>
        <taxon>Rhabditida</taxon>
        <taxon>Tylenchina</taxon>
        <taxon>Panagrolaimomorpha</taxon>
        <taxon>Strongyloidoidea</taxon>
        <taxon>Strongyloididae</taxon>
        <taxon>Strongyloides</taxon>
    </lineage>
</organism>
<dbReference type="GO" id="GO:0005762">
    <property type="term" value="C:mitochondrial large ribosomal subunit"/>
    <property type="evidence" value="ECO:0007669"/>
    <property type="project" value="TreeGrafter"/>
</dbReference>
<dbReference type="GO" id="GO:0003735">
    <property type="term" value="F:structural constituent of ribosome"/>
    <property type="evidence" value="ECO:0007669"/>
    <property type="project" value="InterPro"/>
</dbReference>
<keyword evidence="6" id="KW-1185">Reference proteome</keyword>
<protein>
    <recommendedName>
        <fullName evidence="4">Large ribosomal subunit protein uL16m</fullName>
    </recommendedName>
    <alternativeName>
        <fullName evidence="5">39S ribosomal protein L16, mitochondrial</fullName>
    </alternativeName>
</protein>
<proteinExistence type="inferred from homology"/>
<name>A0A0K0F7B8_STRVS</name>
<dbReference type="STRING" id="75913.A0A0K0F7B8"/>
<dbReference type="AlphaFoldDB" id="A0A0K0F7B8"/>
<dbReference type="CDD" id="cd01433">
    <property type="entry name" value="Ribosomal_L16_L10e"/>
    <property type="match status" value="1"/>
</dbReference>
<dbReference type="WBParaSite" id="SVE_0471400.1">
    <property type="protein sequence ID" value="SVE_0471400.1"/>
    <property type="gene ID" value="SVE_0471400"/>
</dbReference>
<dbReference type="PANTHER" id="PTHR12220:SF13">
    <property type="entry name" value="LARGE RIBOSOMAL SUBUNIT PROTEIN UL16M"/>
    <property type="match status" value="1"/>
</dbReference>
<comment type="similarity">
    <text evidence="1">Belongs to the universal ribosomal protein uL16 family.</text>
</comment>
<dbReference type="GO" id="GO:0019843">
    <property type="term" value="F:rRNA binding"/>
    <property type="evidence" value="ECO:0007669"/>
    <property type="project" value="InterPro"/>
</dbReference>
<dbReference type="InterPro" id="IPR000114">
    <property type="entry name" value="Ribosomal_uL16_bact-type"/>
</dbReference>
<dbReference type="GO" id="GO:0032543">
    <property type="term" value="P:mitochondrial translation"/>
    <property type="evidence" value="ECO:0007669"/>
    <property type="project" value="TreeGrafter"/>
</dbReference>
<evidence type="ECO:0000256" key="4">
    <source>
        <dbReference type="ARBA" id="ARBA00035302"/>
    </source>
</evidence>
<dbReference type="InterPro" id="IPR036920">
    <property type="entry name" value="Ribosomal_uL16_sf"/>
</dbReference>
<dbReference type="Pfam" id="PF00252">
    <property type="entry name" value="Ribosomal_L16"/>
    <property type="match status" value="1"/>
</dbReference>
<reference evidence="7" key="2">
    <citation type="submission" date="2015-08" db="UniProtKB">
        <authorList>
            <consortium name="WormBaseParasite"/>
        </authorList>
    </citation>
    <scope>IDENTIFICATION</scope>
</reference>
<dbReference type="Proteomes" id="UP000035680">
    <property type="component" value="Unassembled WGS sequence"/>
</dbReference>
<evidence type="ECO:0000256" key="3">
    <source>
        <dbReference type="ARBA" id="ARBA00023274"/>
    </source>
</evidence>
<evidence type="ECO:0000313" key="7">
    <source>
        <dbReference type="WBParaSite" id="SVE_0471400.1"/>
    </source>
</evidence>
<dbReference type="PANTHER" id="PTHR12220">
    <property type="entry name" value="50S/60S RIBOSOMAL PROTEIN L16"/>
    <property type="match status" value="1"/>
</dbReference>
<keyword evidence="3" id="KW-0687">Ribonucleoprotein</keyword>
<keyword evidence="2" id="KW-0689">Ribosomal protein</keyword>
<dbReference type="Gene3D" id="3.90.1170.10">
    <property type="entry name" value="Ribosomal protein L10e/L16"/>
    <property type="match status" value="1"/>
</dbReference>
<evidence type="ECO:0000256" key="5">
    <source>
        <dbReference type="ARBA" id="ARBA00035440"/>
    </source>
</evidence>
<evidence type="ECO:0000256" key="2">
    <source>
        <dbReference type="ARBA" id="ARBA00022980"/>
    </source>
</evidence>
<reference evidence="6" key="1">
    <citation type="submission" date="2014-07" db="EMBL/GenBank/DDBJ databases">
        <authorList>
            <person name="Martin A.A"/>
            <person name="De Silva N."/>
        </authorList>
    </citation>
    <scope>NUCLEOTIDE SEQUENCE</scope>
</reference>
<dbReference type="InterPro" id="IPR016180">
    <property type="entry name" value="Ribosomal_uL16_dom"/>
</dbReference>
<evidence type="ECO:0000256" key="1">
    <source>
        <dbReference type="ARBA" id="ARBA00008931"/>
    </source>
</evidence>
<accession>A0A0K0F7B8</accession>
<dbReference type="InterPro" id="IPR047873">
    <property type="entry name" value="Ribosomal_uL16"/>
</dbReference>